<organism evidence="3 4">
    <name type="scientific">Toxocara canis</name>
    <name type="common">Canine roundworm</name>
    <dbReference type="NCBI Taxonomy" id="6265"/>
    <lineage>
        <taxon>Eukaryota</taxon>
        <taxon>Metazoa</taxon>
        <taxon>Ecdysozoa</taxon>
        <taxon>Nematoda</taxon>
        <taxon>Chromadorea</taxon>
        <taxon>Rhabditida</taxon>
        <taxon>Spirurina</taxon>
        <taxon>Ascaridomorpha</taxon>
        <taxon>Ascaridoidea</taxon>
        <taxon>Toxocaridae</taxon>
        <taxon>Toxocara</taxon>
    </lineage>
</organism>
<dbReference type="PANTHER" id="PTHR22989">
    <property type="entry name" value="UNCHARACTERIZED DUF13 C.ELEGANS"/>
    <property type="match status" value="1"/>
</dbReference>
<dbReference type="PANTHER" id="PTHR22989:SF3">
    <property type="entry name" value="METHYLTRANSFERASE FKBM DOMAIN-CONTAINING PROTEIN"/>
    <property type="match status" value="1"/>
</dbReference>
<reference evidence="4" key="1">
    <citation type="submission" date="2016-06" db="UniProtKB">
        <authorList>
            <consortium name="WormBaseParasite"/>
        </authorList>
    </citation>
    <scope>IDENTIFICATION</scope>
</reference>
<proteinExistence type="predicted"/>
<evidence type="ECO:0000313" key="4">
    <source>
        <dbReference type="WBParaSite" id="TCNE_0001564901-mRNA-1"/>
    </source>
</evidence>
<name>A0A183V4H8_TOXCA</name>
<feature type="domain" description="Methyltransferase FkbM" evidence="1">
    <location>
        <begin position="31"/>
        <end position="165"/>
    </location>
</feature>
<reference evidence="2 3" key="2">
    <citation type="submission" date="2018-11" db="EMBL/GenBank/DDBJ databases">
        <authorList>
            <consortium name="Pathogen Informatics"/>
        </authorList>
    </citation>
    <scope>NUCLEOTIDE SEQUENCE [LARGE SCALE GENOMIC DNA]</scope>
</reference>
<gene>
    <name evidence="2" type="ORF">TCNE_LOCUS15648</name>
</gene>
<dbReference type="WBParaSite" id="TCNE_0001564901-mRNA-1">
    <property type="protein sequence ID" value="TCNE_0001564901-mRNA-1"/>
    <property type="gene ID" value="TCNE_0001564901"/>
</dbReference>
<keyword evidence="3" id="KW-1185">Reference proteome</keyword>
<dbReference type="Pfam" id="PF05050">
    <property type="entry name" value="Methyltransf_21"/>
    <property type="match status" value="1"/>
</dbReference>
<accession>A0A183V4H8</accession>
<sequence>MRQADQLLFDEYRNCLLRGIRSVSLRGIGEDCNVVTLGIGKDIGVEQALSKLTYPLCHFYGSDPGIEENMELYSRIGKFYPFAVAATNGTRTASILDDKTGQYKYVNISHIDLISFFRDQVKLKIIDYLLMDVEYAEYDMLPFFLPGDLLDQNDIIVCQWTCEFHTGDEITKIKFGDFMWENLLYGRFLPLHFATYVRATFINIRDDLCTRRFILNKEKK</sequence>
<protein>
    <submittedName>
        <fullName evidence="4">Methyltransf_21 domain-containing protein</fullName>
    </submittedName>
</protein>
<dbReference type="EMBL" id="UYWY01023002">
    <property type="protein sequence ID" value="VDM46969.1"/>
    <property type="molecule type" value="Genomic_DNA"/>
</dbReference>
<evidence type="ECO:0000259" key="1">
    <source>
        <dbReference type="Pfam" id="PF05050"/>
    </source>
</evidence>
<dbReference type="InterPro" id="IPR006342">
    <property type="entry name" value="FkbM_mtfrase"/>
</dbReference>
<dbReference type="AlphaFoldDB" id="A0A183V4H8"/>
<evidence type="ECO:0000313" key="3">
    <source>
        <dbReference type="Proteomes" id="UP000050794"/>
    </source>
</evidence>
<evidence type="ECO:0000313" key="2">
    <source>
        <dbReference type="EMBL" id="VDM46969.1"/>
    </source>
</evidence>
<dbReference type="Proteomes" id="UP000050794">
    <property type="component" value="Unassembled WGS sequence"/>
</dbReference>